<dbReference type="Proteomes" id="UP000076809">
    <property type="component" value="Chromosome"/>
</dbReference>
<name>A0AAC9FKY5_AERVE</name>
<organism evidence="1 2">
    <name type="scientific">Aeromonas veronii</name>
    <dbReference type="NCBI Taxonomy" id="654"/>
    <lineage>
        <taxon>Bacteria</taxon>
        <taxon>Pseudomonadati</taxon>
        <taxon>Pseudomonadota</taxon>
        <taxon>Gammaproteobacteria</taxon>
        <taxon>Aeromonadales</taxon>
        <taxon>Aeromonadaceae</taxon>
        <taxon>Aeromonas</taxon>
    </lineage>
</organism>
<protein>
    <submittedName>
        <fullName evidence="1">Uncharacterized protein</fullName>
    </submittedName>
</protein>
<gene>
    <name evidence="1" type="ORF">WM43_04605</name>
</gene>
<sequence>MKPEGIALMIWPVMVLRHVLLKNMVVHQKAIQIFVCLDWLRIIKIGSLAIFLTDSECSWLMHHQQQSPVIYLRMDITLFTTIQDSAVV</sequence>
<dbReference type="EMBL" id="CP014774">
    <property type="protein sequence ID" value="ANB51991.1"/>
    <property type="molecule type" value="Genomic_DNA"/>
</dbReference>
<proteinExistence type="predicted"/>
<dbReference type="AlphaFoldDB" id="A0AAC9FKY5"/>
<accession>A0AAC9FKY5</accession>
<evidence type="ECO:0000313" key="1">
    <source>
        <dbReference type="EMBL" id="ANB51991.1"/>
    </source>
</evidence>
<reference evidence="1 2" key="1">
    <citation type="journal article" date="2016" name="J. Clin. Microbiol.">
        <title>Detection and Whole-Genome Sequencing of Carbapenemase-Producing Aeromonas hydrophila Isolates from Routine Perirectal Surveillance Culture.</title>
        <authorList>
            <person name="Hughes H.Y."/>
            <person name="Conlan S.P."/>
            <person name="Lau A.F."/>
            <person name="Dekker J.P."/>
            <person name="Michelin A.V."/>
            <person name="Youn J.H."/>
            <person name="Henderson D.K."/>
            <person name="Frank K.M."/>
            <person name="Segre J.A."/>
            <person name="Palmore T.N."/>
        </authorList>
    </citation>
    <scope>NUCLEOTIDE SEQUENCE [LARGE SCALE GENOMIC DNA]</scope>
    <source>
        <strain evidence="1 2">AVNIH1</strain>
    </source>
</reference>
<evidence type="ECO:0000313" key="2">
    <source>
        <dbReference type="Proteomes" id="UP000076809"/>
    </source>
</evidence>